<dbReference type="EMBL" id="QNRY01000019">
    <property type="protein sequence ID" value="RBP61924.1"/>
    <property type="molecule type" value="Genomic_DNA"/>
</dbReference>
<organism evidence="1 2">
    <name type="scientific">Brenneria salicis ATCC 15712 = DSM 30166</name>
    <dbReference type="NCBI Taxonomy" id="714314"/>
    <lineage>
        <taxon>Bacteria</taxon>
        <taxon>Pseudomonadati</taxon>
        <taxon>Pseudomonadota</taxon>
        <taxon>Gammaproteobacteria</taxon>
        <taxon>Enterobacterales</taxon>
        <taxon>Pectobacteriaceae</taxon>
        <taxon>Brenneria</taxon>
    </lineage>
</organism>
<evidence type="ECO:0000313" key="2">
    <source>
        <dbReference type="Proteomes" id="UP000253046"/>
    </source>
</evidence>
<dbReference type="Proteomes" id="UP000253046">
    <property type="component" value="Unassembled WGS sequence"/>
</dbReference>
<comment type="caution">
    <text evidence="1">The sequence shown here is derived from an EMBL/GenBank/DDBJ whole genome shotgun (WGS) entry which is preliminary data.</text>
</comment>
<name>A0A366I2P0_9GAMM</name>
<gene>
    <name evidence="1" type="ORF">DES54_1192</name>
</gene>
<evidence type="ECO:0000313" key="1">
    <source>
        <dbReference type="EMBL" id="RBP61924.1"/>
    </source>
</evidence>
<protein>
    <submittedName>
        <fullName evidence="1">Uncharacterized protein</fullName>
    </submittedName>
</protein>
<sequence>MKKENLNVAVLGHSGMGGMALVETIVKRTYSNRYFH</sequence>
<proteinExistence type="predicted"/>
<accession>A0A366I2P0</accession>
<dbReference type="AlphaFoldDB" id="A0A366I2P0"/>
<reference evidence="1 2" key="1">
    <citation type="submission" date="2018-06" db="EMBL/GenBank/DDBJ databases">
        <title>Genomic Encyclopedia of Type Strains, Phase IV (KMG-IV): sequencing the most valuable type-strain genomes for metagenomic binning, comparative biology and taxonomic classification.</title>
        <authorList>
            <person name="Goeker M."/>
        </authorList>
    </citation>
    <scope>NUCLEOTIDE SEQUENCE [LARGE SCALE GENOMIC DNA]</scope>
    <source>
        <strain evidence="1 2">DSM 30166</strain>
    </source>
</reference>
<keyword evidence="2" id="KW-1185">Reference proteome</keyword>